<evidence type="ECO:0000256" key="2">
    <source>
        <dbReference type="ARBA" id="ARBA00022475"/>
    </source>
</evidence>
<keyword evidence="7 9" id="KW-0472">Membrane</keyword>
<evidence type="ECO:0000256" key="3">
    <source>
        <dbReference type="ARBA" id="ARBA00022670"/>
    </source>
</evidence>
<gene>
    <name evidence="10" type="primary">crtA</name>
    <name evidence="10" type="ORF">GS601_15910</name>
</gene>
<comment type="caution">
    <text evidence="10">The sequence shown here is derived from an EMBL/GenBank/DDBJ whole genome shotgun (WGS) entry which is preliminary data.</text>
</comment>
<evidence type="ECO:0000313" key="10">
    <source>
        <dbReference type="EMBL" id="NDJ18756.1"/>
    </source>
</evidence>
<dbReference type="GO" id="GO:0006508">
    <property type="term" value="P:proteolysis"/>
    <property type="evidence" value="ECO:0007669"/>
    <property type="project" value="UniProtKB-KW"/>
</dbReference>
<dbReference type="AlphaFoldDB" id="A0A8J8CKM0"/>
<evidence type="ECO:0000256" key="9">
    <source>
        <dbReference type="SAM" id="Phobius"/>
    </source>
</evidence>
<feature type="transmembrane region" description="Helical" evidence="9">
    <location>
        <begin position="143"/>
        <end position="164"/>
    </location>
</feature>
<feature type="transmembrane region" description="Helical" evidence="9">
    <location>
        <begin position="235"/>
        <end position="254"/>
    </location>
</feature>
<reference evidence="10" key="1">
    <citation type="submission" date="2019-12" db="EMBL/GenBank/DDBJ databases">
        <title>High-Quality draft genome sequences of three cyanobacteria isolated from the limestone walls of the Old Cathedral of Coimbra.</title>
        <authorList>
            <person name="Tiago I."/>
            <person name="Soares F."/>
            <person name="Portugal A."/>
        </authorList>
    </citation>
    <scope>NUCLEOTIDE SEQUENCE</scope>
    <source>
        <strain evidence="10">A</strain>
    </source>
</reference>
<keyword evidence="6 9" id="KW-1133">Transmembrane helix</keyword>
<name>A0A8J8CKM0_9CYAN</name>
<proteinExistence type="predicted"/>
<keyword evidence="5 10" id="KW-0378">Hydrolase</keyword>
<evidence type="ECO:0000256" key="6">
    <source>
        <dbReference type="ARBA" id="ARBA00022989"/>
    </source>
</evidence>
<dbReference type="InterPro" id="IPR019127">
    <property type="entry name" value="Exosortase"/>
</dbReference>
<evidence type="ECO:0000256" key="5">
    <source>
        <dbReference type="ARBA" id="ARBA00022801"/>
    </source>
</evidence>
<organism evidence="10 11">
    <name type="scientific">Myxacorys almedinensis A</name>
    <dbReference type="NCBI Taxonomy" id="2690445"/>
    <lineage>
        <taxon>Bacteria</taxon>
        <taxon>Bacillati</taxon>
        <taxon>Cyanobacteriota</taxon>
        <taxon>Cyanophyceae</taxon>
        <taxon>Leptolyngbyales</taxon>
        <taxon>Leptolyngbyaceae</taxon>
        <taxon>Myxacorys</taxon>
        <taxon>Myxacorys almedinensis</taxon>
    </lineage>
</organism>
<keyword evidence="4 9" id="KW-0812">Transmembrane</keyword>
<evidence type="ECO:0000313" key="11">
    <source>
        <dbReference type="Proteomes" id="UP000646053"/>
    </source>
</evidence>
<dbReference type="NCBIfam" id="TIGR04178">
    <property type="entry name" value="exo_archaeo"/>
    <property type="match status" value="1"/>
</dbReference>
<dbReference type="Pfam" id="PF09721">
    <property type="entry name" value="Exosortase_EpsH"/>
    <property type="match status" value="1"/>
</dbReference>
<sequence>MPERQQGRPSDTKGYKNCPEKPKTFREVEWYQRFPSALFKPSMISSRHTKMLLLGTATALTILQLRLVWNIGQVKGLEPYVLCYTTVWFMMWRKRDALRPVTINSLQLKGKLQHKIFANIIGFAFIFWVVYRSNLTVSYDSALRLFPVVSGLGLVLIAFGFSQLKSYWRELLVLGFLMLPATTITELFDISYATATLSGNLLWYSGFPVIQEGTKLMLPTGFVDVYSGCSGIQSIWQLLTLSFLFTMLFPMGWVQASLLPIAAIAVAFFVNGIRVALMAVLFAQANESAFDYWHLGDGSQIFSMVAVLLFSGVCYGFLEQLEPPVADAQPTEQDS</sequence>
<keyword evidence="11" id="KW-1185">Reference proteome</keyword>
<feature type="transmembrane region" description="Helical" evidence="9">
    <location>
        <begin position="301"/>
        <end position="318"/>
    </location>
</feature>
<dbReference type="Proteomes" id="UP000646053">
    <property type="component" value="Unassembled WGS sequence"/>
</dbReference>
<evidence type="ECO:0000256" key="8">
    <source>
        <dbReference type="SAM" id="MobiDB-lite"/>
    </source>
</evidence>
<dbReference type="EC" id="3.4.22.-" evidence="10"/>
<evidence type="ECO:0000256" key="1">
    <source>
        <dbReference type="ARBA" id="ARBA00004651"/>
    </source>
</evidence>
<dbReference type="NCBIfam" id="TIGR03763">
    <property type="entry name" value="cyanoexo_CrtA"/>
    <property type="match status" value="1"/>
</dbReference>
<dbReference type="InterPro" id="IPR022505">
    <property type="entry name" value="Exosortase_cyanobac"/>
</dbReference>
<feature type="transmembrane region" description="Helical" evidence="9">
    <location>
        <begin position="114"/>
        <end position="131"/>
    </location>
</feature>
<keyword evidence="2" id="KW-1003">Cell membrane</keyword>
<dbReference type="EMBL" id="WVIE01000019">
    <property type="protein sequence ID" value="NDJ18756.1"/>
    <property type="molecule type" value="Genomic_DNA"/>
</dbReference>
<evidence type="ECO:0000256" key="7">
    <source>
        <dbReference type="ARBA" id="ARBA00023136"/>
    </source>
</evidence>
<keyword evidence="3" id="KW-0645">Protease</keyword>
<dbReference type="InterPro" id="IPR026392">
    <property type="entry name" value="Exo/Archaeosortase_dom"/>
</dbReference>
<dbReference type="GO" id="GO:0008233">
    <property type="term" value="F:peptidase activity"/>
    <property type="evidence" value="ECO:0007669"/>
    <property type="project" value="UniProtKB-KW"/>
</dbReference>
<evidence type="ECO:0000256" key="4">
    <source>
        <dbReference type="ARBA" id="ARBA00022692"/>
    </source>
</evidence>
<dbReference type="RefSeq" id="WP_162424280.1">
    <property type="nucleotide sequence ID" value="NZ_WVIE01000019.1"/>
</dbReference>
<dbReference type="GO" id="GO:0005886">
    <property type="term" value="C:plasma membrane"/>
    <property type="evidence" value="ECO:0007669"/>
    <property type="project" value="UniProtKB-SubCell"/>
</dbReference>
<feature type="transmembrane region" description="Helical" evidence="9">
    <location>
        <begin position="171"/>
        <end position="195"/>
    </location>
</feature>
<feature type="transmembrane region" description="Helical" evidence="9">
    <location>
        <begin position="261"/>
        <end position="281"/>
    </location>
</feature>
<comment type="subcellular location">
    <subcellularLocation>
        <location evidence="1">Cell membrane</location>
        <topology evidence="1">Multi-pass membrane protein</topology>
    </subcellularLocation>
</comment>
<accession>A0A8J8CKM0</accession>
<feature type="region of interest" description="Disordered" evidence="8">
    <location>
        <begin position="1"/>
        <end position="20"/>
    </location>
</feature>
<protein>
    <submittedName>
        <fullName evidence="10">Cyanoexosortase A</fullName>
        <ecNumber evidence="10">3.4.22.-</ecNumber>
    </submittedName>
</protein>